<evidence type="ECO:0000313" key="1">
    <source>
        <dbReference type="EMBL" id="MEC1177626.1"/>
    </source>
</evidence>
<dbReference type="EMBL" id="JARSFG010000005">
    <property type="protein sequence ID" value="MEC1177626.1"/>
    <property type="molecule type" value="Genomic_DNA"/>
</dbReference>
<sequence>MEEIMKIVVDVEGITRVFSNGNEINNIKSVKFSSIAGGVPEIILEQYVVKKDNLQTEENGVTLNFDAEKFAKAMTKATLQGIKDSAK</sequence>
<evidence type="ECO:0000313" key="2">
    <source>
        <dbReference type="Proteomes" id="UP001344888"/>
    </source>
</evidence>
<name>A0AAW9NS97_9BACL</name>
<comment type="caution">
    <text evidence="1">The sequence shown here is derived from an EMBL/GenBank/DDBJ whole genome shotgun (WGS) entry which is preliminary data.</text>
</comment>
<accession>A0AAW9NS97</accession>
<reference evidence="1 2" key="1">
    <citation type="submission" date="2023-03" db="EMBL/GenBank/DDBJ databases">
        <title>Bacillus Genome Sequencing.</title>
        <authorList>
            <person name="Dunlap C."/>
        </authorList>
    </citation>
    <scope>NUCLEOTIDE SEQUENCE [LARGE SCALE GENOMIC DNA]</scope>
    <source>
        <strain evidence="1 2">B-59205</strain>
    </source>
</reference>
<proteinExistence type="predicted"/>
<dbReference type="AlphaFoldDB" id="A0AAW9NS97"/>
<gene>
    <name evidence="1" type="ORF">P9B03_03945</name>
</gene>
<organism evidence="1 2">
    <name type="scientific">Metasolibacillus meyeri</name>
    <dbReference type="NCBI Taxonomy" id="1071052"/>
    <lineage>
        <taxon>Bacteria</taxon>
        <taxon>Bacillati</taxon>
        <taxon>Bacillota</taxon>
        <taxon>Bacilli</taxon>
        <taxon>Bacillales</taxon>
        <taxon>Caryophanaceae</taxon>
        <taxon>Metasolibacillus</taxon>
    </lineage>
</organism>
<dbReference type="RefSeq" id="WP_326122054.1">
    <property type="nucleotide sequence ID" value="NZ_JARSFG010000005.1"/>
</dbReference>
<keyword evidence="2" id="KW-1185">Reference proteome</keyword>
<protein>
    <submittedName>
        <fullName evidence="1">Uncharacterized protein</fullName>
    </submittedName>
</protein>
<dbReference type="Proteomes" id="UP001344888">
    <property type="component" value="Unassembled WGS sequence"/>
</dbReference>